<dbReference type="EMBL" id="CAJNDS010000480">
    <property type="protein sequence ID" value="CAE7210602.1"/>
    <property type="molecule type" value="Genomic_DNA"/>
</dbReference>
<dbReference type="AlphaFoldDB" id="A0A812JM03"/>
<comment type="similarity">
    <text evidence="1">Belongs to the 'GDXG' lipolytic enzyme family.</text>
</comment>
<evidence type="ECO:0000256" key="2">
    <source>
        <dbReference type="ARBA" id="ARBA00022801"/>
    </source>
</evidence>
<dbReference type="EMBL" id="CAJNDS010002280">
    <property type="protein sequence ID" value="CAE7408966.1"/>
    <property type="molecule type" value="Genomic_DNA"/>
</dbReference>
<keyword evidence="7" id="KW-1185">Reference proteome</keyword>
<dbReference type="InterPro" id="IPR050300">
    <property type="entry name" value="GDXG_lipolytic_enzyme"/>
</dbReference>
<keyword evidence="2" id="KW-0378">Hydrolase</keyword>
<reference evidence="5" key="1">
    <citation type="submission" date="2021-02" db="EMBL/GenBank/DDBJ databases">
        <authorList>
            <person name="Dougan E. K."/>
            <person name="Rhodes N."/>
            <person name="Thang M."/>
            <person name="Chan C."/>
        </authorList>
    </citation>
    <scope>NUCLEOTIDE SEQUENCE</scope>
</reference>
<dbReference type="Pfam" id="PF07859">
    <property type="entry name" value="Abhydrolase_3"/>
    <property type="match status" value="1"/>
</dbReference>
<comment type="caution">
    <text evidence="5">The sequence shown here is derived from an EMBL/GenBank/DDBJ whole genome shotgun (WGS) entry which is preliminary data.</text>
</comment>
<protein>
    <submittedName>
        <fullName evidence="5">Est protein</fullName>
    </submittedName>
</protein>
<accession>A0A812JM03</accession>
<dbReference type="Gene3D" id="3.40.50.1820">
    <property type="entry name" value="alpha/beta hydrolase"/>
    <property type="match status" value="1"/>
</dbReference>
<gene>
    <name evidence="5" type="primary">est</name>
    <name evidence="6" type="ORF">SNAT2548_LOCUS22243</name>
    <name evidence="5" type="ORF">SNAT2548_LOCUS7029</name>
</gene>
<organism evidence="5 7">
    <name type="scientific">Symbiodinium natans</name>
    <dbReference type="NCBI Taxonomy" id="878477"/>
    <lineage>
        <taxon>Eukaryota</taxon>
        <taxon>Sar</taxon>
        <taxon>Alveolata</taxon>
        <taxon>Dinophyceae</taxon>
        <taxon>Suessiales</taxon>
        <taxon>Symbiodiniaceae</taxon>
        <taxon>Symbiodinium</taxon>
    </lineage>
</organism>
<keyword evidence="3" id="KW-1133">Transmembrane helix</keyword>
<proteinExistence type="inferred from homology"/>
<evidence type="ECO:0000256" key="3">
    <source>
        <dbReference type="SAM" id="Phobius"/>
    </source>
</evidence>
<evidence type="ECO:0000256" key="1">
    <source>
        <dbReference type="ARBA" id="ARBA00010515"/>
    </source>
</evidence>
<name>A0A812JM03_9DINO</name>
<dbReference type="PROSITE" id="PS01173">
    <property type="entry name" value="LIPASE_GDXG_HIS"/>
    <property type="match status" value="1"/>
</dbReference>
<dbReference type="PANTHER" id="PTHR48081:SF8">
    <property type="entry name" value="ALPHA_BETA HYDROLASE FOLD-3 DOMAIN-CONTAINING PROTEIN-RELATED"/>
    <property type="match status" value="1"/>
</dbReference>
<evidence type="ECO:0000313" key="6">
    <source>
        <dbReference type="EMBL" id="CAE7408966.1"/>
    </source>
</evidence>
<dbReference type="InterPro" id="IPR029058">
    <property type="entry name" value="AB_hydrolase_fold"/>
</dbReference>
<sequence length="502" mass="55284">MLTGRYLLSALHGWRSFFSFSWQALPDSSVEFCRAHLLENDGCCLDEQCDPSVVQRNVRRPGASWECIAAQGCLSEPGFRGDDMLSIPADPVCDCRILFLHGGSWYHGSPNSTGYAALASKLAARTRCVVMMPDFALLPVGNFDSMLKASVEALQWLGNHVLEECEAKPPVRLYVAWHRKLANFPEKQSQSKSAFQKTSRLEACLCEVGGDSSGATTALSLILHLGQQPDLIPRACQLEGGFLWSPWTNLLCDTPDYFTNAYSMIFNSSSDASSSEHRGDILFKSPPAMNMAEFRDVALQYVGGQRGLLVDPIASPFHADASLLATVPPLYFLVGSEETLLGDSVILAQKAAAYGAPIVVDVYHNMWHDFPMYSEGCGSGRELWLAKKAWENTAEFIQSAQGTQGSNGWPLLRYVYDESPQGRNAWFAPHQPLRLPHGQLQSVSGTPLSLSSFLYGVVVGVVLASCIYAAVQSALNRQQQLRQSQRAVPVRLEMTTRRDFNQ</sequence>
<dbReference type="Proteomes" id="UP000604046">
    <property type="component" value="Unassembled WGS sequence"/>
</dbReference>
<keyword evidence="3" id="KW-0472">Membrane</keyword>
<feature type="domain" description="Alpha/beta hydrolase fold-3" evidence="4">
    <location>
        <begin position="97"/>
        <end position="371"/>
    </location>
</feature>
<feature type="transmembrane region" description="Helical" evidence="3">
    <location>
        <begin position="453"/>
        <end position="475"/>
    </location>
</feature>
<dbReference type="GO" id="GO:0016787">
    <property type="term" value="F:hydrolase activity"/>
    <property type="evidence" value="ECO:0007669"/>
    <property type="project" value="UniProtKB-KW"/>
</dbReference>
<keyword evidence="3" id="KW-0812">Transmembrane</keyword>
<dbReference type="PANTHER" id="PTHR48081">
    <property type="entry name" value="AB HYDROLASE SUPERFAMILY PROTEIN C4A8.06C"/>
    <property type="match status" value="1"/>
</dbReference>
<evidence type="ECO:0000259" key="4">
    <source>
        <dbReference type="Pfam" id="PF07859"/>
    </source>
</evidence>
<dbReference type="OrthoDB" id="437855at2759"/>
<evidence type="ECO:0000313" key="5">
    <source>
        <dbReference type="EMBL" id="CAE7210602.1"/>
    </source>
</evidence>
<evidence type="ECO:0000313" key="7">
    <source>
        <dbReference type="Proteomes" id="UP000604046"/>
    </source>
</evidence>
<dbReference type="SUPFAM" id="SSF53474">
    <property type="entry name" value="alpha/beta-Hydrolases"/>
    <property type="match status" value="2"/>
</dbReference>
<dbReference type="InterPro" id="IPR002168">
    <property type="entry name" value="Lipase_GDXG_HIS_AS"/>
</dbReference>
<dbReference type="InterPro" id="IPR013094">
    <property type="entry name" value="AB_hydrolase_3"/>
</dbReference>